<reference evidence="5 6" key="1">
    <citation type="submission" date="2018-02" db="EMBL/GenBank/DDBJ databases">
        <title>Comparative genomes isolates from brazilian mangrove.</title>
        <authorList>
            <person name="Araujo J.E."/>
            <person name="Taketani R.G."/>
            <person name="Silva M.C.P."/>
            <person name="Loureco M.V."/>
            <person name="Andreote F.D."/>
        </authorList>
    </citation>
    <scope>NUCLEOTIDE SEQUENCE [LARGE SCALE GENOMIC DNA]</scope>
    <source>
        <strain evidence="5 6">HEX-2 MGV</strain>
    </source>
</reference>
<comment type="catalytic activity">
    <reaction evidence="1">
        <text>2-phosphoglycolate + H2O = glycolate + phosphate</text>
        <dbReference type="Rhea" id="RHEA:14369"/>
        <dbReference type="ChEBI" id="CHEBI:15377"/>
        <dbReference type="ChEBI" id="CHEBI:29805"/>
        <dbReference type="ChEBI" id="CHEBI:43474"/>
        <dbReference type="ChEBI" id="CHEBI:58033"/>
        <dbReference type="EC" id="3.1.3.18"/>
    </reaction>
</comment>
<accession>A0A2S8F1W3</accession>
<dbReference type="Pfam" id="PF13419">
    <property type="entry name" value="HAD_2"/>
    <property type="match status" value="1"/>
</dbReference>
<organism evidence="5 6">
    <name type="scientific">Blastopirellula marina</name>
    <dbReference type="NCBI Taxonomy" id="124"/>
    <lineage>
        <taxon>Bacteria</taxon>
        <taxon>Pseudomonadati</taxon>
        <taxon>Planctomycetota</taxon>
        <taxon>Planctomycetia</taxon>
        <taxon>Pirellulales</taxon>
        <taxon>Pirellulaceae</taxon>
        <taxon>Blastopirellula</taxon>
    </lineage>
</organism>
<dbReference type="AlphaFoldDB" id="A0A2S8F1W3"/>
<dbReference type="GO" id="GO:0005829">
    <property type="term" value="C:cytosol"/>
    <property type="evidence" value="ECO:0007669"/>
    <property type="project" value="TreeGrafter"/>
</dbReference>
<evidence type="ECO:0000256" key="2">
    <source>
        <dbReference type="ARBA" id="ARBA00004818"/>
    </source>
</evidence>
<dbReference type="Proteomes" id="UP000240009">
    <property type="component" value="Unassembled WGS sequence"/>
</dbReference>
<name>A0A2S8F1W3_9BACT</name>
<dbReference type="InterPro" id="IPR036412">
    <property type="entry name" value="HAD-like_sf"/>
</dbReference>
<dbReference type="Gene3D" id="1.10.150.240">
    <property type="entry name" value="Putative phosphatase, domain 2"/>
    <property type="match status" value="1"/>
</dbReference>
<dbReference type="GO" id="GO:0006281">
    <property type="term" value="P:DNA repair"/>
    <property type="evidence" value="ECO:0007669"/>
    <property type="project" value="TreeGrafter"/>
</dbReference>
<dbReference type="GO" id="GO:0008967">
    <property type="term" value="F:phosphoglycolate phosphatase activity"/>
    <property type="evidence" value="ECO:0007669"/>
    <property type="project" value="UniProtKB-EC"/>
</dbReference>
<proteinExistence type="inferred from homology"/>
<comment type="pathway">
    <text evidence="2">Organic acid metabolism; glycolate biosynthesis; glycolate from 2-phosphoglycolate: step 1/1.</text>
</comment>
<dbReference type="InterPro" id="IPR023214">
    <property type="entry name" value="HAD_sf"/>
</dbReference>
<dbReference type="SUPFAM" id="SSF56784">
    <property type="entry name" value="HAD-like"/>
    <property type="match status" value="1"/>
</dbReference>
<dbReference type="InterPro" id="IPR023198">
    <property type="entry name" value="PGP-like_dom2"/>
</dbReference>
<dbReference type="EMBL" id="PUIA01000069">
    <property type="protein sequence ID" value="PQO26168.1"/>
    <property type="molecule type" value="Genomic_DNA"/>
</dbReference>
<dbReference type="OrthoDB" id="9781769at2"/>
<dbReference type="PANTHER" id="PTHR43434">
    <property type="entry name" value="PHOSPHOGLYCOLATE PHOSPHATASE"/>
    <property type="match status" value="1"/>
</dbReference>
<dbReference type="InterPro" id="IPR050155">
    <property type="entry name" value="HAD-like_hydrolase_sf"/>
</dbReference>
<evidence type="ECO:0000256" key="4">
    <source>
        <dbReference type="ARBA" id="ARBA00013078"/>
    </source>
</evidence>
<dbReference type="RefSeq" id="WP_105357989.1">
    <property type="nucleotide sequence ID" value="NZ_PUIA01000069.1"/>
</dbReference>
<comment type="caution">
    <text evidence="5">The sequence shown here is derived from an EMBL/GenBank/DDBJ whole genome shotgun (WGS) entry which is preliminary data.</text>
</comment>
<sequence>MKVCLFDIDGTLITTGMAGKDAMIEAFLKVAELTELEHLFQVSGKTDRGIFAELYELHGKTLSEESWHKFLDQYLSGLATNLPQRQGLVLEGVAVLLAKLSQRDDVLLGLLTGNVEKGAALKLGHYGIHEYFAFGGFGDHHPNRDDVARSALEAAQVFHGQPISPDDIYVIGDTPNDVKCARAIGAKAVAVATGVFSIEQLEAAKPDLLLTNLADTDAVTQFIFG</sequence>
<evidence type="ECO:0000256" key="3">
    <source>
        <dbReference type="ARBA" id="ARBA00006171"/>
    </source>
</evidence>
<protein>
    <recommendedName>
        <fullName evidence="4">phosphoglycolate phosphatase</fullName>
        <ecNumber evidence="4">3.1.3.18</ecNumber>
    </recommendedName>
</protein>
<dbReference type="Gene3D" id="3.40.50.1000">
    <property type="entry name" value="HAD superfamily/HAD-like"/>
    <property type="match status" value="1"/>
</dbReference>
<evidence type="ECO:0000313" key="6">
    <source>
        <dbReference type="Proteomes" id="UP000240009"/>
    </source>
</evidence>
<dbReference type="InterPro" id="IPR041492">
    <property type="entry name" value="HAD_2"/>
</dbReference>
<dbReference type="EC" id="3.1.3.18" evidence="4"/>
<evidence type="ECO:0000313" key="5">
    <source>
        <dbReference type="EMBL" id="PQO26168.1"/>
    </source>
</evidence>
<evidence type="ECO:0000256" key="1">
    <source>
        <dbReference type="ARBA" id="ARBA00000830"/>
    </source>
</evidence>
<dbReference type="PANTHER" id="PTHR43434:SF1">
    <property type="entry name" value="PHOSPHOGLYCOLATE PHOSPHATASE"/>
    <property type="match status" value="1"/>
</dbReference>
<comment type="similarity">
    <text evidence="3">Belongs to the HAD-like hydrolase superfamily. CbbY/CbbZ/Gph/YieH family.</text>
</comment>
<gene>
    <name evidence="5" type="ORF">C5Y96_22265</name>
</gene>